<evidence type="ECO:0000313" key="11">
    <source>
        <dbReference type="Proteomes" id="UP000270296"/>
    </source>
</evidence>
<dbReference type="OrthoDB" id="5295208at2759"/>
<accession>A0A183ICW5</accession>
<evidence type="ECO:0000256" key="7">
    <source>
        <dbReference type="ARBA" id="ARBA00023212"/>
    </source>
</evidence>
<dbReference type="PANTHER" id="PTHR18916:SF6">
    <property type="entry name" value="DYNACTIN SUBUNIT 1"/>
    <property type="match status" value="1"/>
</dbReference>
<dbReference type="PROSITE" id="PS00845">
    <property type="entry name" value="CAP_GLY_1"/>
    <property type="match status" value="1"/>
</dbReference>
<evidence type="ECO:0000313" key="12">
    <source>
        <dbReference type="WBParaSite" id="SBAD_0000152101-mRNA-1"/>
    </source>
</evidence>
<keyword evidence="11" id="KW-1185">Reference proteome</keyword>
<dbReference type="InterPro" id="IPR000938">
    <property type="entry name" value="CAP-Gly_domain"/>
</dbReference>
<evidence type="ECO:0000256" key="4">
    <source>
        <dbReference type="ARBA" id="ARBA00023017"/>
    </source>
</evidence>
<dbReference type="SUPFAM" id="SSF74924">
    <property type="entry name" value="Cap-Gly domain"/>
    <property type="match status" value="1"/>
</dbReference>
<dbReference type="Pfam" id="PF01302">
    <property type="entry name" value="CAP_GLY"/>
    <property type="match status" value="1"/>
</dbReference>
<dbReference type="SUPFAM" id="SSF54236">
    <property type="entry name" value="Ubiquitin-like"/>
    <property type="match status" value="1"/>
</dbReference>
<protein>
    <submittedName>
        <fullName evidence="12">CAP-Gly domain-containing protein</fullName>
    </submittedName>
</protein>
<keyword evidence="6" id="KW-0143">Chaperone</keyword>
<keyword evidence="4" id="KW-0243">Dynein</keyword>
<dbReference type="InterPro" id="IPR029071">
    <property type="entry name" value="Ubiquitin-like_domsf"/>
</dbReference>
<evidence type="ECO:0000256" key="3">
    <source>
        <dbReference type="ARBA" id="ARBA00022701"/>
    </source>
</evidence>
<dbReference type="EMBL" id="UZAM01006833">
    <property type="protein sequence ID" value="VDO94401.1"/>
    <property type="molecule type" value="Genomic_DNA"/>
</dbReference>
<proteinExistence type="inferred from homology"/>
<reference evidence="10 11" key="2">
    <citation type="submission" date="2018-11" db="EMBL/GenBank/DDBJ databases">
        <authorList>
            <consortium name="Pathogen Informatics"/>
        </authorList>
    </citation>
    <scope>NUCLEOTIDE SEQUENCE [LARGE SCALE GENOMIC DNA]</scope>
</reference>
<dbReference type="GO" id="GO:0005819">
    <property type="term" value="C:spindle"/>
    <property type="evidence" value="ECO:0007669"/>
    <property type="project" value="UniProtKB-SubCell"/>
</dbReference>
<evidence type="ECO:0000256" key="6">
    <source>
        <dbReference type="ARBA" id="ARBA00023186"/>
    </source>
</evidence>
<keyword evidence="2" id="KW-0963">Cytoplasm</keyword>
<dbReference type="GO" id="GO:0005874">
    <property type="term" value="C:microtubule"/>
    <property type="evidence" value="ECO:0007669"/>
    <property type="project" value="UniProtKB-KW"/>
</dbReference>
<evidence type="ECO:0000313" key="10">
    <source>
        <dbReference type="EMBL" id="VDO94401.1"/>
    </source>
</evidence>
<reference evidence="12" key="1">
    <citation type="submission" date="2016-06" db="UniProtKB">
        <authorList>
            <consortium name="WormBaseParasite"/>
        </authorList>
    </citation>
    <scope>IDENTIFICATION</scope>
</reference>
<dbReference type="GO" id="GO:0030286">
    <property type="term" value="C:dynein complex"/>
    <property type="evidence" value="ECO:0007669"/>
    <property type="project" value="UniProtKB-KW"/>
</dbReference>
<keyword evidence="7" id="KW-0206">Cytoskeleton</keyword>
<comment type="subcellular location">
    <subcellularLocation>
        <location evidence="1">Cytoplasm</location>
        <location evidence="1">Cytoskeleton</location>
        <location evidence="1">Spindle</location>
    </subcellularLocation>
</comment>
<evidence type="ECO:0000256" key="5">
    <source>
        <dbReference type="ARBA" id="ARBA00023054"/>
    </source>
</evidence>
<gene>
    <name evidence="10" type="ORF">SBAD_LOCUS1459</name>
</gene>
<dbReference type="Gene3D" id="3.10.20.90">
    <property type="entry name" value="Phosphatidylinositol 3-kinase Catalytic Subunit, Chain A, domain 1"/>
    <property type="match status" value="1"/>
</dbReference>
<dbReference type="InterPro" id="IPR000626">
    <property type="entry name" value="Ubiquitin-like_dom"/>
</dbReference>
<dbReference type="Proteomes" id="UP000270296">
    <property type="component" value="Unassembled WGS sequence"/>
</dbReference>
<evidence type="ECO:0000256" key="2">
    <source>
        <dbReference type="ARBA" id="ARBA00022490"/>
    </source>
</evidence>
<evidence type="ECO:0000259" key="9">
    <source>
        <dbReference type="PROSITE" id="PS50245"/>
    </source>
</evidence>
<sequence>MSFFAMHCFYRSLQKNVELLTGVLQPSMLLELKNVDGKVITQVTNDASTLADLQVKDGMILHVIDTTGAASELDDLSRVPKYNISDEEYQKRQSLLRHFLVRKVHFKAGVWIGITYDEPLGKHDGSVDGQRYFQCQDKHGVFVSPRNVIITDEAEVEAEKMDEL</sequence>
<organism evidence="12">
    <name type="scientific">Soboliphyme baturini</name>
    <dbReference type="NCBI Taxonomy" id="241478"/>
    <lineage>
        <taxon>Eukaryota</taxon>
        <taxon>Metazoa</taxon>
        <taxon>Ecdysozoa</taxon>
        <taxon>Nematoda</taxon>
        <taxon>Enoplea</taxon>
        <taxon>Dorylaimia</taxon>
        <taxon>Dioctophymatida</taxon>
        <taxon>Dioctophymatoidea</taxon>
        <taxon>Soboliphymatidae</taxon>
        <taxon>Soboliphyme</taxon>
    </lineage>
</organism>
<dbReference type="AlphaFoldDB" id="A0A183ICW5"/>
<dbReference type="SMART" id="SM01052">
    <property type="entry name" value="CAP_GLY"/>
    <property type="match status" value="1"/>
</dbReference>
<dbReference type="PANTHER" id="PTHR18916">
    <property type="entry name" value="DYNACTIN 1-RELATED MICROTUBULE-BINDING"/>
    <property type="match status" value="1"/>
</dbReference>
<evidence type="ECO:0000256" key="1">
    <source>
        <dbReference type="ARBA" id="ARBA00004186"/>
    </source>
</evidence>
<dbReference type="PROSITE" id="PS50245">
    <property type="entry name" value="CAP_GLY_2"/>
    <property type="match status" value="1"/>
</dbReference>
<dbReference type="InterPro" id="IPR036859">
    <property type="entry name" value="CAP-Gly_dom_sf"/>
</dbReference>
<keyword evidence="5" id="KW-0175">Coiled coil</keyword>
<dbReference type="Pfam" id="PF14560">
    <property type="entry name" value="Ubiquitin_2"/>
    <property type="match status" value="1"/>
</dbReference>
<evidence type="ECO:0000256" key="8">
    <source>
        <dbReference type="ARBA" id="ARBA00025779"/>
    </source>
</evidence>
<keyword evidence="3" id="KW-0493">Microtubule</keyword>
<dbReference type="WBParaSite" id="SBAD_0000152101-mRNA-1">
    <property type="protein sequence ID" value="SBAD_0000152101-mRNA-1"/>
    <property type="gene ID" value="SBAD_0000152101"/>
</dbReference>
<name>A0A183ICW5_9BILA</name>
<dbReference type="Gene3D" id="2.30.30.190">
    <property type="entry name" value="CAP Gly-rich-like domain"/>
    <property type="match status" value="1"/>
</dbReference>
<feature type="domain" description="CAP-Gly" evidence="9">
    <location>
        <begin position="102"/>
        <end position="144"/>
    </location>
</feature>
<comment type="similarity">
    <text evidence="8">Belongs to the TBCB family.</text>
</comment>